<dbReference type="GO" id="GO:0008800">
    <property type="term" value="F:beta-lactamase activity"/>
    <property type="evidence" value="ECO:0007669"/>
    <property type="project" value="InterPro"/>
</dbReference>
<gene>
    <name evidence="2" type="ORF">NBM05_14370</name>
</gene>
<evidence type="ECO:0000313" key="2">
    <source>
        <dbReference type="EMBL" id="MCP3427161.1"/>
    </source>
</evidence>
<name>A0A9X2HD38_9MICC</name>
<dbReference type="SUPFAM" id="SSF56601">
    <property type="entry name" value="beta-lactamase/transpeptidase-like"/>
    <property type="match status" value="1"/>
</dbReference>
<feature type="region of interest" description="Disordered" evidence="1">
    <location>
        <begin position="1"/>
        <end position="30"/>
    </location>
</feature>
<dbReference type="PANTHER" id="PTHR35333">
    <property type="entry name" value="BETA-LACTAMASE"/>
    <property type="match status" value="1"/>
</dbReference>
<dbReference type="PANTHER" id="PTHR35333:SF3">
    <property type="entry name" value="BETA-LACTAMASE-TYPE TRANSPEPTIDASE FOLD CONTAINING PROTEIN"/>
    <property type="match status" value="1"/>
</dbReference>
<dbReference type="GO" id="GO:0030655">
    <property type="term" value="P:beta-lactam antibiotic catabolic process"/>
    <property type="evidence" value="ECO:0007669"/>
    <property type="project" value="InterPro"/>
</dbReference>
<proteinExistence type="predicted"/>
<keyword evidence="2" id="KW-0378">Hydrolase</keyword>
<dbReference type="GO" id="GO:0046677">
    <property type="term" value="P:response to antibiotic"/>
    <property type="evidence" value="ECO:0007669"/>
    <property type="project" value="InterPro"/>
</dbReference>
<dbReference type="Proteomes" id="UP001139502">
    <property type="component" value="Unassembled WGS sequence"/>
</dbReference>
<feature type="compositionally biased region" description="Acidic residues" evidence="1">
    <location>
        <begin position="180"/>
        <end position="191"/>
    </location>
</feature>
<dbReference type="InterPro" id="IPR000871">
    <property type="entry name" value="Beta-lactam_class-A"/>
</dbReference>
<dbReference type="RefSeq" id="WP_254168868.1">
    <property type="nucleotide sequence ID" value="NZ_JANAFB010000056.1"/>
</dbReference>
<dbReference type="EMBL" id="JANAFB010000056">
    <property type="protein sequence ID" value="MCP3427161.1"/>
    <property type="molecule type" value="Genomic_DNA"/>
</dbReference>
<organism evidence="2 3">
    <name type="scientific">Rothia santali</name>
    <dbReference type="NCBI Taxonomy" id="2949643"/>
    <lineage>
        <taxon>Bacteria</taxon>
        <taxon>Bacillati</taxon>
        <taxon>Actinomycetota</taxon>
        <taxon>Actinomycetes</taxon>
        <taxon>Micrococcales</taxon>
        <taxon>Micrococcaceae</taxon>
        <taxon>Rothia</taxon>
    </lineage>
</organism>
<dbReference type="Gene3D" id="3.40.710.10">
    <property type="entry name" value="DD-peptidase/beta-lactamase superfamily"/>
    <property type="match status" value="1"/>
</dbReference>
<evidence type="ECO:0000313" key="3">
    <source>
        <dbReference type="Proteomes" id="UP001139502"/>
    </source>
</evidence>
<sequence>MSDEIRGPAAGRPASDLAEPDPATAVGGAPGGAVMGRRRALGIGASALLTGALLAACGGRGEQEAAPSVSGAPSDEAGDRITPALEEIAARYGAALSLAGYDHDAGVLYRFDAQEQSFEASIVKVPIALSVMRRAAEEGGRLSDLQRDLVVRSVGYSDNLATAELFRSLAVQGEYLSEQGPDDPGDPALQEEEARKSSDVLNETYGLLGVEGTRAEGSWGDNETHAADQVQIVRGIVDGVDWVDAGDLDFLTSVMTPEDESQNWGVGAMIGGEDVTDVDVKNGWIQDDSGAWHINSMGAVFRGDRSYSVAVISHGFDDQMVGQEAASEAIRAYFEGKLG</sequence>
<evidence type="ECO:0000256" key="1">
    <source>
        <dbReference type="SAM" id="MobiDB-lite"/>
    </source>
</evidence>
<comment type="caution">
    <text evidence="2">The sequence shown here is derived from an EMBL/GenBank/DDBJ whole genome shotgun (WGS) entry which is preliminary data.</text>
</comment>
<keyword evidence="3" id="KW-1185">Reference proteome</keyword>
<dbReference type="AlphaFoldDB" id="A0A9X2HD38"/>
<accession>A0A9X2HD38</accession>
<protein>
    <submittedName>
        <fullName evidence="2">Class A beta-lactamase-related serine hydrolase</fullName>
    </submittedName>
</protein>
<reference evidence="2" key="1">
    <citation type="submission" date="2022-06" db="EMBL/GenBank/DDBJ databases">
        <title>Rothia sp. isolated from sandalwood seedling.</title>
        <authorList>
            <person name="Tuikhar N."/>
            <person name="Kirdat K."/>
            <person name="Thorat V."/>
            <person name="Swetha P."/>
            <person name="Padma S."/>
            <person name="Sundararaj R."/>
            <person name="Yadav A."/>
        </authorList>
    </citation>
    <scope>NUCLEOTIDE SEQUENCE</scope>
    <source>
        <strain evidence="2">AR01</strain>
    </source>
</reference>
<feature type="region of interest" description="Disordered" evidence="1">
    <location>
        <begin position="176"/>
        <end position="196"/>
    </location>
</feature>
<dbReference type="InterPro" id="IPR012338">
    <property type="entry name" value="Beta-lactam/transpept-like"/>
</dbReference>